<evidence type="ECO:0000256" key="1">
    <source>
        <dbReference type="SAM" id="MobiDB-lite"/>
    </source>
</evidence>
<feature type="compositionally biased region" description="Low complexity" evidence="1">
    <location>
        <begin position="125"/>
        <end position="143"/>
    </location>
</feature>
<proteinExistence type="predicted"/>
<feature type="chain" id="PRO_5036357415" evidence="2">
    <location>
        <begin position="23"/>
        <end position="143"/>
    </location>
</feature>
<dbReference type="EMBL" id="HAHN01000062">
    <property type="protein sequence ID" value="SNX33183.1"/>
    <property type="molecule type" value="Transcribed_RNA"/>
</dbReference>
<evidence type="ECO:0000256" key="2">
    <source>
        <dbReference type="SAM" id="SignalP"/>
    </source>
</evidence>
<dbReference type="AlphaFoldDB" id="A0A4Q8K1K7"/>
<organism evidence="3">
    <name type="scientific">Liphistius thaleban</name>
    <dbReference type="NCBI Taxonomy" id="1905330"/>
    <lineage>
        <taxon>Eukaryota</taxon>
        <taxon>Metazoa</taxon>
        <taxon>Ecdysozoa</taxon>
        <taxon>Arthropoda</taxon>
        <taxon>Chelicerata</taxon>
        <taxon>Arachnida</taxon>
        <taxon>Araneae</taxon>
        <taxon>Mesothelae</taxon>
        <taxon>Liphistiidae</taxon>
        <taxon>Liphistius</taxon>
    </lineage>
</organism>
<reference evidence="3" key="1">
    <citation type="submission" date="2017-05" db="EMBL/GenBank/DDBJ databases">
        <authorList>
            <person name="QRISCLOUD D."/>
        </authorList>
    </citation>
    <scope>NUCLEOTIDE SEQUENCE</scope>
</reference>
<protein>
    <submittedName>
        <fullName evidence="3">U32-Liphistoxin-Lth1a_1</fullName>
    </submittedName>
</protein>
<dbReference type="EMBL" id="HAHN01000017">
    <property type="protein sequence ID" value="SNX32803.1"/>
    <property type="molecule type" value="Transcribed_RNA"/>
</dbReference>
<accession>A0A4Q8K1K7</accession>
<reference evidence="3" key="2">
    <citation type="submission" date="2019-05" db="EMBL/GenBank/DDBJ databases">
        <title>Unravelling the molecular evolution of spider venoms.</title>
        <authorList>
            <person name="Pineda S."/>
        </authorList>
    </citation>
    <scope>NUCLEOTIDE SEQUENCE</scope>
</reference>
<sequence>MKGAAAIACLLVLTLKAMDVRGQTSAEPMSAHTLLVAFCKLSDKVKVMECVDKKTEGKALGPWNTCMNSKRDLSKDELVNLSCKALMPKFKVVHDVLITCVDGLMTSEEATQWMPIMESCGNFGAEESTPSAEESPSTSTATQ</sequence>
<dbReference type="EMBL" id="HAHN01000019">
    <property type="protein sequence ID" value="SNX32811.1"/>
    <property type="molecule type" value="Transcribed_RNA"/>
</dbReference>
<feature type="region of interest" description="Disordered" evidence="1">
    <location>
        <begin position="124"/>
        <end position="143"/>
    </location>
</feature>
<feature type="signal peptide" evidence="2">
    <location>
        <begin position="1"/>
        <end position="22"/>
    </location>
</feature>
<keyword evidence="2" id="KW-0732">Signal</keyword>
<evidence type="ECO:0000313" key="3">
    <source>
        <dbReference type="EMBL" id="SNX33183.1"/>
    </source>
</evidence>
<name>A0A4Q8K1K7_9ARAC</name>
<dbReference type="EMBL" id="HAHN01000038">
    <property type="protein sequence ID" value="SNX32957.1"/>
    <property type="molecule type" value="Transcribed_RNA"/>
</dbReference>